<dbReference type="InterPro" id="IPR035973">
    <property type="entry name" value="Cyt_c_oxidase_su3-like_sf"/>
</dbReference>
<organism evidence="9 10">
    <name type="scientific">Chelatococcus albus</name>
    <dbReference type="NCBI Taxonomy" id="3047466"/>
    <lineage>
        <taxon>Bacteria</taxon>
        <taxon>Pseudomonadati</taxon>
        <taxon>Pseudomonadota</taxon>
        <taxon>Alphaproteobacteria</taxon>
        <taxon>Hyphomicrobiales</taxon>
        <taxon>Chelatococcaceae</taxon>
        <taxon>Chelatococcus</taxon>
    </lineage>
</organism>
<evidence type="ECO:0000256" key="1">
    <source>
        <dbReference type="ARBA" id="ARBA00004141"/>
    </source>
</evidence>
<dbReference type="InterPro" id="IPR000298">
    <property type="entry name" value="Cyt_c_oxidase-like_su3"/>
</dbReference>
<comment type="subcellular location">
    <subcellularLocation>
        <location evidence="6">Cell membrane</location>
        <topology evidence="6">Multi-pass membrane protein</topology>
    </subcellularLocation>
    <subcellularLocation>
        <location evidence="1">Membrane</location>
        <topology evidence="1">Multi-pass membrane protein</topology>
    </subcellularLocation>
</comment>
<keyword evidence="3 6" id="KW-0812">Transmembrane</keyword>
<proteinExistence type="inferred from homology"/>
<name>A0ABT7ADR1_9HYPH</name>
<evidence type="ECO:0000313" key="10">
    <source>
        <dbReference type="Proteomes" id="UP001321492"/>
    </source>
</evidence>
<feature type="transmembrane region" description="Helical" evidence="7">
    <location>
        <begin position="98"/>
        <end position="116"/>
    </location>
</feature>
<feature type="domain" description="Heme-copper oxidase subunit III family profile" evidence="8">
    <location>
        <begin position="26"/>
        <end position="192"/>
    </location>
</feature>
<dbReference type="SUPFAM" id="SSF81452">
    <property type="entry name" value="Cytochrome c oxidase subunit III-like"/>
    <property type="match status" value="1"/>
</dbReference>
<gene>
    <name evidence="9" type="ORF">QNA08_04610</name>
</gene>
<accession>A0ABT7ADR1</accession>
<sequence>MADVGDTASREEGWGVLDGLPGHPMMWVLIGSELAAFGLMLAALSVARAVQPAVFAAGAAQLDARLAGFNTLALVTSGWFAARGSIAARAGRRRGARLWLAGAIALGALFLALKGVEYAAETAAGNGLETSTFFTLYYLLTGFHALHVLLGMVILAVTAWRAEAAAVETGTAFWHMVDLVWLVVYPLIYLLR</sequence>
<protein>
    <submittedName>
        <fullName evidence="9">Cytochrome c oxidase subunit 3</fullName>
    </submittedName>
</protein>
<evidence type="ECO:0000256" key="2">
    <source>
        <dbReference type="ARBA" id="ARBA00010581"/>
    </source>
</evidence>
<evidence type="ECO:0000256" key="7">
    <source>
        <dbReference type="SAM" id="Phobius"/>
    </source>
</evidence>
<dbReference type="InterPro" id="IPR024791">
    <property type="entry name" value="Cyt_c/ubiquinol_Oxase_su3"/>
</dbReference>
<feature type="transmembrane region" description="Helical" evidence="7">
    <location>
        <begin position="172"/>
        <end position="191"/>
    </location>
</feature>
<evidence type="ECO:0000256" key="4">
    <source>
        <dbReference type="ARBA" id="ARBA00022989"/>
    </source>
</evidence>
<evidence type="ECO:0000259" key="8">
    <source>
        <dbReference type="PROSITE" id="PS50253"/>
    </source>
</evidence>
<feature type="transmembrane region" description="Helical" evidence="7">
    <location>
        <begin position="27"/>
        <end position="47"/>
    </location>
</feature>
<keyword evidence="10" id="KW-1185">Reference proteome</keyword>
<comment type="similarity">
    <text evidence="2 6">Belongs to the cytochrome c oxidase subunit 3 family.</text>
</comment>
<dbReference type="PANTHER" id="PTHR11403:SF6">
    <property type="entry name" value="NITRIC OXIDE REDUCTASE SUBUNIT E"/>
    <property type="match status" value="1"/>
</dbReference>
<dbReference type="RefSeq" id="WP_283739507.1">
    <property type="nucleotide sequence ID" value="NZ_JASJEV010000002.1"/>
</dbReference>
<dbReference type="PROSITE" id="PS50253">
    <property type="entry name" value="COX3"/>
    <property type="match status" value="1"/>
</dbReference>
<dbReference type="InterPro" id="IPR013833">
    <property type="entry name" value="Cyt_c_oxidase_su3_a-hlx"/>
</dbReference>
<evidence type="ECO:0000256" key="6">
    <source>
        <dbReference type="RuleBase" id="RU003376"/>
    </source>
</evidence>
<dbReference type="Proteomes" id="UP001321492">
    <property type="component" value="Unassembled WGS sequence"/>
</dbReference>
<comment type="caution">
    <text evidence="9">The sequence shown here is derived from an EMBL/GenBank/DDBJ whole genome shotgun (WGS) entry which is preliminary data.</text>
</comment>
<evidence type="ECO:0000256" key="5">
    <source>
        <dbReference type="ARBA" id="ARBA00023136"/>
    </source>
</evidence>
<dbReference type="EMBL" id="JASJEV010000002">
    <property type="protein sequence ID" value="MDJ1157520.1"/>
    <property type="molecule type" value="Genomic_DNA"/>
</dbReference>
<dbReference type="PANTHER" id="PTHR11403">
    <property type="entry name" value="CYTOCHROME C OXIDASE SUBUNIT III"/>
    <property type="match status" value="1"/>
</dbReference>
<dbReference type="Pfam" id="PF00510">
    <property type="entry name" value="COX3"/>
    <property type="match status" value="1"/>
</dbReference>
<dbReference type="Gene3D" id="1.20.120.80">
    <property type="entry name" value="Cytochrome c oxidase, subunit III, four-helix bundle"/>
    <property type="match status" value="1"/>
</dbReference>
<evidence type="ECO:0000256" key="3">
    <source>
        <dbReference type="ARBA" id="ARBA00022692"/>
    </source>
</evidence>
<feature type="transmembrane region" description="Helical" evidence="7">
    <location>
        <begin position="136"/>
        <end position="160"/>
    </location>
</feature>
<reference evidence="9 10" key="1">
    <citation type="submission" date="2023-05" db="EMBL/GenBank/DDBJ databases">
        <title>Chelatococcus sp. nov., a moderately thermophilic bacterium isolated from hot spring microbial mat.</title>
        <authorList>
            <person name="Hu C.-J."/>
            <person name="Li W.-J."/>
        </authorList>
    </citation>
    <scope>NUCLEOTIDE SEQUENCE [LARGE SCALE GENOMIC DNA]</scope>
    <source>
        <strain evidence="9 10">SYSU G07232</strain>
    </source>
</reference>
<keyword evidence="4 7" id="KW-1133">Transmembrane helix</keyword>
<keyword evidence="5 7" id="KW-0472">Membrane</keyword>
<evidence type="ECO:0000313" key="9">
    <source>
        <dbReference type="EMBL" id="MDJ1157520.1"/>
    </source>
</evidence>